<dbReference type="Proteomes" id="UP000217199">
    <property type="component" value="Unassembled WGS sequence"/>
</dbReference>
<proteinExistence type="predicted"/>
<dbReference type="InParanoid" id="A0A286UBT3"/>
<evidence type="ECO:0000313" key="2">
    <source>
        <dbReference type="Proteomes" id="UP000217199"/>
    </source>
</evidence>
<organism evidence="1 2">
    <name type="scientific">Pyrrhoderma noxium</name>
    <dbReference type="NCBI Taxonomy" id="2282107"/>
    <lineage>
        <taxon>Eukaryota</taxon>
        <taxon>Fungi</taxon>
        <taxon>Dikarya</taxon>
        <taxon>Basidiomycota</taxon>
        <taxon>Agaricomycotina</taxon>
        <taxon>Agaricomycetes</taxon>
        <taxon>Hymenochaetales</taxon>
        <taxon>Hymenochaetaceae</taxon>
        <taxon>Pyrrhoderma</taxon>
    </lineage>
</organism>
<name>A0A286UBT3_9AGAM</name>
<accession>A0A286UBT3</accession>
<evidence type="ECO:0000313" key="1">
    <source>
        <dbReference type="EMBL" id="PAV17028.1"/>
    </source>
</evidence>
<protein>
    <submittedName>
        <fullName evidence="1">Uncharacterized protein</fullName>
    </submittedName>
</protein>
<gene>
    <name evidence="1" type="ORF">PNOK_0709200</name>
</gene>
<dbReference type="EMBL" id="NBII01000007">
    <property type="protein sequence ID" value="PAV17028.1"/>
    <property type="molecule type" value="Genomic_DNA"/>
</dbReference>
<sequence>MATEIVPDSSLSLPNVYPQLLVSNFVSHSFFWSIRETSTLYHLVVEKLPLDGFIIVNLKSLSGVLRSLEFTRNTEALHLELQIGTRS</sequence>
<reference evidence="1 2" key="1">
    <citation type="journal article" date="2017" name="Mol. Ecol.">
        <title>Comparative and population genomic landscape of Phellinus noxius: A hypervariable fungus causing root rot in trees.</title>
        <authorList>
            <person name="Chung C.L."/>
            <person name="Lee T.J."/>
            <person name="Akiba M."/>
            <person name="Lee H.H."/>
            <person name="Kuo T.H."/>
            <person name="Liu D."/>
            <person name="Ke H.M."/>
            <person name="Yokoi T."/>
            <person name="Roa M.B."/>
            <person name="Lu M.J."/>
            <person name="Chang Y.Y."/>
            <person name="Ann P.J."/>
            <person name="Tsai J.N."/>
            <person name="Chen C.Y."/>
            <person name="Tzean S.S."/>
            <person name="Ota Y."/>
            <person name="Hattori T."/>
            <person name="Sahashi N."/>
            <person name="Liou R.F."/>
            <person name="Kikuchi T."/>
            <person name="Tsai I.J."/>
        </authorList>
    </citation>
    <scope>NUCLEOTIDE SEQUENCE [LARGE SCALE GENOMIC DNA]</scope>
    <source>
        <strain evidence="1 2">FFPRI411160</strain>
    </source>
</reference>
<dbReference type="AlphaFoldDB" id="A0A286UBT3"/>
<comment type="caution">
    <text evidence="1">The sequence shown here is derived from an EMBL/GenBank/DDBJ whole genome shotgun (WGS) entry which is preliminary data.</text>
</comment>
<keyword evidence="2" id="KW-1185">Reference proteome</keyword>